<organism evidence="1">
    <name type="scientific">marine metagenome</name>
    <dbReference type="NCBI Taxonomy" id="408172"/>
    <lineage>
        <taxon>unclassified sequences</taxon>
        <taxon>metagenomes</taxon>
        <taxon>ecological metagenomes</taxon>
    </lineage>
</organism>
<name>A0A382CCI4_9ZZZZ</name>
<evidence type="ECO:0000313" key="1">
    <source>
        <dbReference type="EMBL" id="SVB23848.1"/>
    </source>
</evidence>
<reference evidence="1" key="1">
    <citation type="submission" date="2018-05" db="EMBL/GenBank/DDBJ databases">
        <authorList>
            <person name="Lanie J.A."/>
            <person name="Ng W.-L."/>
            <person name="Kazmierczak K.M."/>
            <person name="Andrzejewski T.M."/>
            <person name="Davidsen T.M."/>
            <person name="Wayne K.J."/>
            <person name="Tettelin H."/>
            <person name="Glass J.I."/>
            <person name="Rusch D."/>
            <person name="Podicherti R."/>
            <person name="Tsui H.-C.T."/>
            <person name="Winkler M.E."/>
        </authorList>
    </citation>
    <scope>NUCLEOTIDE SEQUENCE</scope>
</reference>
<dbReference type="AlphaFoldDB" id="A0A382CCI4"/>
<sequence>MKKQIVKSIAFLFILSVMISCTNSKTHHHDGRYLNLDDNIKLFSVVDRYNELLTYTISLEKRLEKIESTLSVKNRNIISPPKKIE</sequence>
<protein>
    <submittedName>
        <fullName evidence="1">Uncharacterized protein</fullName>
    </submittedName>
</protein>
<proteinExistence type="predicted"/>
<dbReference type="PROSITE" id="PS51257">
    <property type="entry name" value="PROKAR_LIPOPROTEIN"/>
    <property type="match status" value="1"/>
</dbReference>
<dbReference type="EMBL" id="UINC01033881">
    <property type="protein sequence ID" value="SVB23848.1"/>
    <property type="molecule type" value="Genomic_DNA"/>
</dbReference>
<accession>A0A382CCI4</accession>
<gene>
    <name evidence="1" type="ORF">METZ01_LOCUS176702</name>
</gene>